<keyword evidence="4" id="KW-1185">Reference proteome</keyword>
<name>A0A445AEK3_ARAHY</name>
<reference evidence="3 4" key="1">
    <citation type="submission" date="2019-01" db="EMBL/GenBank/DDBJ databases">
        <title>Sequencing of cultivated peanut Arachis hypogaea provides insights into genome evolution and oil improvement.</title>
        <authorList>
            <person name="Chen X."/>
        </authorList>
    </citation>
    <scope>NUCLEOTIDE SEQUENCE [LARGE SCALE GENOMIC DNA]</scope>
    <source>
        <strain evidence="4">cv. Fuhuasheng</strain>
        <tissue evidence="3">Leaves</tissue>
    </source>
</reference>
<evidence type="ECO:0000259" key="2">
    <source>
        <dbReference type="Pfam" id="PF26130"/>
    </source>
</evidence>
<evidence type="ECO:0000256" key="1">
    <source>
        <dbReference type="SAM" id="MobiDB-lite"/>
    </source>
</evidence>
<feature type="domain" description="PB1-like" evidence="2">
    <location>
        <begin position="68"/>
        <end position="168"/>
    </location>
</feature>
<proteinExistence type="predicted"/>
<gene>
    <name evidence="3" type="ORF">Ahy_B02g058392</name>
</gene>
<dbReference type="AlphaFoldDB" id="A0A445AEK3"/>
<evidence type="ECO:0000313" key="4">
    <source>
        <dbReference type="Proteomes" id="UP000289738"/>
    </source>
</evidence>
<dbReference type="EMBL" id="SDMP01000012">
    <property type="protein sequence ID" value="RYR24844.1"/>
    <property type="molecule type" value="Genomic_DNA"/>
</dbReference>
<organism evidence="3 4">
    <name type="scientific">Arachis hypogaea</name>
    <name type="common">Peanut</name>
    <dbReference type="NCBI Taxonomy" id="3818"/>
    <lineage>
        <taxon>Eukaryota</taxon>
        <taxon>Viridiplantae</taxon>
        <taxon>Streptophyta</taxon>
        <taxon>Embryophyta</taxon>
        <taxon>Tracheophyta</taxon>
        <taxon>Spermatophyta</taxon>
        <taxon>Magnoliopsida</taxon>
        <taxon>eudicotyledons</taxon>
        <taxon>Gunneridae</taxon>
        <taxon>Pentapetalae</taxon>
        <taxon>rosids</taxon>
        <taxon>fabids</taxon>
        <taxon>Fabales</taxon>
        <taxon>Fabaceae</taxon>
        <taxon>Papilionoideae</taxon>
        <taxon>50 kb inversion clade</taxon>
        <taxon>dalbergioids sensu lato</taxon>
        <taxon>Dalbergieae</taxon>
        <taxon>Pterocarpus clade</taxon>
        <taxon>Arachis</taxon>
    </lineage>
</organism>
<sequence>MVSGVFRLGKALRVCEGVQLLLQSTYKNNDSMFEMDAIVVAATKSTSIRRRDGDREAHNAAELMMGDSLITIIFHYGGSSVTERDGSVNYSCGQISELLRIDVDTLDVFFVRDYYKRIGYDNVTHCWWLVPNRPLQSSLRAVTHDKELMEICYLAQKNKKIVHVYYEHGVSELVFDEKTELASSKGKELIVIQDPIPHSYPTINATANIIFTTSLSTPIPEPTHTTSPKTIPTTSPPIPILESIHTTIPTPTTISTTKPAGKASHARRPLTRSAATGTFERASIKEKEPKTVFVSLSSEEESSDSHDSYDSVENEPYRLAGDDVSSEEEEVIVVSVKGKEPETVFVIVYC</sequence>
<feature type="region of interest" description="Disordered" evidence="1">
    <location>
        <begin position="249"/>
        <end position="325"/>
    </location>
</feature>
<comment type="caution">
    <text evidence="3">The sequence shown here is derived from an EMBL/GenBank/DDBJ whole genome shotgun (WGS) entry which is preliminary data.</text>
</comment>
<dbReference type="InterPro" id="IPR058594">
    <property type="entry name" value="PB1-like_dom_pln"/>
</dbReference>
<protein>
    <recommendedName>
        <fullName evidence="2">PB1-like domain-containing protein</fullName>
    </recommendedName>
</protein>
<evidence type="ECO:0000313" key="3">
    <source>
        <dbReference type="EMBL" id="RYR24844.1"/>
    </source>
</evidence>
<dbReference type="Proteomes" id="UP000289738">
    <property type="component" value="Chromosome B02"/>
</dbReference>
<accession>A0A445AEK3</accession>
<dbReference type="Pfam" id="PF26130">
    <property type="entry name" value="PB1-like"/>
    <property type="match status" value="1"/>
</dbReference>